<proteinExistence type="predicted"/>
<evidence type="ECO:0000313" key="2">
    <source>
        <dbReference type="EMBL" id="SKD00792.1"/>
    </source>
</evidence>
<organism evidence="2 3">
    <name type="scientific">Chitinophaga ginsengisegetis</name>
    <dbReference type="NCBI Taxonomy" id="393003"/>
    <lineage>
        <taxon>Bacteria</taxon>
        <taxon>Pseudomonadati</taxon>
        <taxon>Bacteroidota</taxon>
        <taxon>Chitinophagia</taxon>
        <taxon>Chitinophagales</taxon>
        <taxon>Chitinophagaceae</taxon>
        <taxon>Chitinophaga</taxon>
    </lineage>
</organism>
<sequence length="64" mass="7177">MNNESYDQQEEDKPLLQRLRGSVFPVKPTDTTSVKLLKDSAFYLFAVMALLVTLLLGGAIMFVL</sequence>
<dbReference type="Proteomes" id="UP000190166">
    <property type="component" value="Unassembled WGS sequence"/>
</dbReference>
<keyword evidence="1" id="KW-0812">Transmembrane</keyword>
<keyword evidence="1" id="KW-0472">Membrane</keyword>
<evidence type="ECO:0000256" key="1">
    <source>
        <dbReference type="SAM" id="Phobius"/>
    </source>
</evidence>
<feature type="transmembrane region" description="Helical" evidence="1">
    <location>
        <begin position="41"/>
        <end position="63"/>
    </location>
</feature>
<dbReference type="AlphaFoldDB" id="A0A1T5NK30"/>
<protein>
    <submittedName>
        <fullName evidence="2">Uncharacterized protein</fullName>
    </submittedName>
</protein>
<evidence type="ECO:0000313" key="3">
    <source>
        <dbReference type="Proteomes" id="UP000190166"/>
    </source>
</evidence>
<gene>
    <name evidence="2" type="ORF">SAMN05660461_1956</name>
</gene>
<name>A0A1T5NK30_9BACT</name>
<keyword evidence="1" id="KW-1133">Transmembrane helix</keyword>
<dbReference type="EMBL" id="FUZZ01000001">
    <property type="protein sequence ID" value="SKD00792.1"/>
    <property type="molecule type" value="Genomic_DNA"/>
</dbReference>
<dbReference type="RefSeq" id="WP_079469180.1">
    <property type="nucleotide sequence ID" value="NZ_FUZZ01000001.1"/>
</dbReference>
<keyword evidence="3" id="KW-1185">Reference proteome</keyword>
<accession>A0A1T5NK30</accession>
<reference evidence="2 3" key="1">
    <citation type="submission" date="2017-02" db="EMBL/GenBank/DDBJ databases">
        <authorList>
            <person name="Peterson S.W."/>
        </authorList>
    </citation>
    <scope>NUCLEOTIDE SEQUENCE [LARGE SCALE GENOMIC DNA]</scope>
    <source>
        <strain evidence="2 3">DSM 18108</strain>
    </source>
</reference>